<protein>
    <recommendedName>
        <fullName evidence="1">Tubby C-terminal domain-containing protein</fullName>
    </recommendedName>
</protein>
<dbReference type="Pfam" id="PF23728">
    <property type="entry name" value="Tubby_C_like"/>
    <property type="match status" value="1"/>
</dbReference>
<feature type="domain" description="Tubby C-terminal" evidence="1">
    <location>
        <begin position="4"/>
        <end position="158"/>
    </location>
</feature>
<dbReference type="Proteomes" id="UP001597458">
    <property type="component" value="Unassembled WGS sequence"/>
</dbReference>
<evidence type="ECO:0000259" key="1">
    <source>
        <dbReference type="Pfam" id="PF23728"/>
    </source>
</evidence>
<accession>A0ABW5PNR1</accession>
<name>A0ABW5PNR1_9BACI</name>
<proteinExistence type="predicted"/>
<comment type="caution">
    <text evidence="2">The sequence shown here is derived from an EMBL/GenBank/DDBJ whole genome shotgun (WGS) entry which is preliminary data.</text>
</comment>
<reference evidence="3" key="1">
    <citation type="journal article" date="2019" name="Int. J. Syst. Evol. Microbiol.">
        <title>The Global Catalogue of Microorganisms (GCM) 10K type strain sequencing project: providing services to taxonomists for standard genome sequencing and annotation.</title>
        <authorList>
            <consortium name="The Broad Institute Genomics Platform"/>
            <consortium name="The Broad Institute Genome Sequencing Center for Infectious Disease"/>
            <person name="Wu L."/>
            <person name="Ma J."/>
        </authorList>
    </citation>
    <scope>NUCLEOTIDE SEQUENCE [LARGE SCALE GENOMIC DNA]</scope>
    <source>
        <strain evidence="3">TISTR 2241</strain>
    </source>
</reference>
<evidence type="ECO:0000313" key="2">
    <source>
        <dbReference type="EMBL" id="MFD2616504.1"/>
    </source>
</evidence>
<keyword evidence="3" id="KW-1185">Reference proteome</keyword>
<organism evidence="2 3">
    <name type="scientific">Terrilactibacillus laevilacticus</name>
    <dbReference type="NCBI Taxonomy" id="1380157"/>
    <lineage>
        <taxon>Bacteria</taxon>
        <taxon>Bacillati</taxon>
        <taxon>Bacillota</taxon>
        <taxon>Bacilli</taxon>
        <taxon>Bacillales</taxon>
        <taxon>Bacillaceae</taxon>
        <taxon>Terrilactibacillus</taxon>
    </lineage>
</organism>
<dbReference type="RefSeq" id="WP_141191798.1">
    <property type="nucleotide sequence ID" value="NZ_JBHUMR010000007.1"/>
</dbReference>
<dbReference type="EMBL" id="JBHUMR010000007">
    <property type="protein sequence ID" value="MFD2616504.1"/>
    <property type="molecule type" value="Genomic_DNA"/>
</dbReference>
<dbReference type="InterPro" id="IPR056944">
    <property type="entry name" value="Tubby_C-like"/>
</dbReference>
<evidence type="ECO:0000313" key="3">
    <source>
        <dbReference type="Proteomes" id="UP001597458"/>
    </source>
</evidence>
<sequence>MKEYYLNLPLLKQSTKKYTIHNSDGEKIGEWQRYYKNKFQFLIDLLIGHFYFNLKVYDSSSNLVIQSFHQSNWFRDVWKIKTNQDCNILKSVTKIKTNLRYEYTCNNRIFLIKHDIGSRKIKIQDVQTITLVPPRKIVIRIQDPIIDIYTATCLFYTVATQI</sequence>
<gene>
    <name evidence="2" type="ORF">ACFSTF_04140</name>
</gene>